<accession>A0ACA9MQX0</accession>
<organism evidence="1 2">
    <name type="scientific">Dentiscutata heterogama</name>
    <dbReference type="NCBI Taxonomy" id="1316150"/>
    <lineage>
        <taxon>Eukaryota</taxon>
        <taxon>Fungi</taxon>
        <taxon>Fungi incertae sedis</taxon>
        <taxon>Mucoromycota</taxon>
        <taxon>Glomeromycotina</taxon>
        <taxon>Glomeromycetes</taxon>
        <taxon>Diversisporales</taxon>
        <taxon>Gigasporaceae</taxon>
        <taxon>Dentiscutata</taxon>
    </lineage>
</organism>
<comment type="caution">
    <text evidence="1">The sequence shown here is derived from an EMBL/GenBank/DDBJ whole genome shotgun (WGS) entry which is preliminary data.</text>
</comment>
<feature type="non-terminal residue" evidence="1">
    <location>
        <position position="95"/>
    </location>
</feature>
<keyword evidence="2" id="KW-1185">Reference proteome</keyword>
<evidence type="ECO:0000313" key="1">
    <source>
        <dbReference type="EMBL" id="CAG8606242.1"/>
    </source>
</evidence>
<reference evidence="1" key="1">
    <citation type="submission" date="2021-06" db="EMBL/GenBank/DDBJ databases">
        <authorList>
            <person name="Kallberg Y."/>
            <person name="Tangrot J."/>
            <person name="Rosling A."/>
        </authorList>
    </citation>
    <scope>NUCLEOTIDE SEQUENCE</scope>
    <source>
        <strain evidence="1">IL203A</strain>
    </source>
</reference>
<protein>
    <submittedName>
        <fullName evidence="1">217_t:CDS:1</fullName>
    </submittedName>
</protein>
<name>A0ACA9MQX0_9GLOM</name>
<dbReference type="Proteomes" id="UP000789702">
    <property type="component" value="Unassembled WGS sequence"/>
</dbReference>
<sequence>MTVLAHLKFEAIFLVLGILLLCHFASAQRTKILTHNAFPEYKIKLKEPRLCDKTVQQYSGYLDVSSTKHLFFWFFESRNKPHEDPIVLWLNGGPG</sequence>
<proteinExistence type="predicted"/>
<gene>
    <name evidence="1" type="ORF">DHETER_LOCUS7447</name>
</gene>
<evidence type="ECO:0000313" key="2">
    <source>
        <dbReference type="Proteomes" id="UP000789702"/>
    </source>
</evidence>
<dbReference type="EMBL" id="CAJVPU010010517">
    <property type="protein sequence ID" value="CAG8606242.1"/>
    <property type="molecule type" value="Genomic_DNA"/>
</dbReference>